<protein>
    <submittedName>
        <fullName evidence="2">Uncharacterized protein</fullName>
    </submittedName>
</protein>
<dbReference type="GeneID" id="18813099"/>
<feature type="region of interest" description="Disordered" evidence="1">
    <location>
        <begin position="162"/>
        <end position="182"/>
    </location>
</feature>
<evidence type="ECO:0000256" key="1">
    <source>
        <dbReference type="SAM" id="MobiDB-lite"/>
    </source>
</evidence>
<sequence>MTFELLTECNRKSGLYHTRRGYEEAKKTWNPPKLLKRYRRHLRLVTESFDLLEAAIVAHCMAGHLTEHFTKGMPQYSSTTASFFTAIDHISPNVDDEEDERNGDDSTLAAFAAGDQSEEQVIEQVEGFTQAYQAIPVPQRKELGSVVQNFFDRVNSSVIVGGSNNRGGGNQYMASCPSQQPT</sequence>
<gene>
    <name evidence="2" type="ORF">SERLADRAFT_412843</name>
</gene>
<dbReference type="RefSeq" id="XP_007313510.1">
    <property type="nucleotide sequence ID" value="XM_007313448.1"/>
</dbReference>
<proteinExistence type="predicted"/>
<dbReference type="Proteomes" id="UP000008064">
    <property type="component" value="Unassembled WGS sequence"/>
</dbReference>
<feature type="compositionally biased region" description="Polar residues" evidence="1">
    <location>
        <begin position="172"/>
        <end position="182"/>
    </location>
</feature>
<accession>F8NIC2</accession>
<reference evidence="2" key="1">
    <citation type="submission" date="2011-04" db="EMBL/GenBank/DDBJ databases">
        <title>Evolution of plant cell wall degrading machinery underlies the functional diversity of forest fungi.</title>
        <authorList>
            <consortium name="US DOE Joint Genome Institute (JGI-PGF)"/>
            <person name="Eastwood D.C."/>
            <person name="Floudas D."/>
            <person name="Binder M."/>
            <person name="Majcherczyk A."/>
            <person name="Schneider P."/>
            <person name="Aerts A."/>
            <person name="Asiegbu F.O."/>
            <person name="Baker S.E."/>
            <person name="Barry K."/>
            <person name="Bendiksby M."/>
            <person name="Blumentritt M."/>
            <person name="Coutinho P.M."/>
            <person name="Cullen D."/>
            <person name="Cullen D."/>
            <person name="Gathman A."/>
            <person name="Goodell B."/>
            <person name="Henrissat B."/>
            <person name="Ihrmark K."/>
            <person name="Kauserud H."/>
            <person name="Kohler A."/>
            <person name="LaButti K."/>
            <person name="Lapidus A."/>
            <person name="Lavin J.L."/>
            <person name="Lee Y.-H."/>
            <person name="Lindquist E."/>
            <person name="Lilly W."/>
            <person name="Lucas S."/>
            <person name="Morin E."/>
            <person name="Murat C."/>
            <person name="Oguiza J.A."/>
            <person name="Park J."/>
            <person name="Pisabarro A.G."/>
            <person name="Riley R."/>
            <person name="Rosling A."/>
            <person name="Salamov A."/>
            <person name="Schmidt O."/>
            <person name="Schmutz J."/>
            <person name="Skrede I."/>
            <person name="Stenlid J."/>
            <person name="Wiebenga A."/>
            <person name="Xie X."/>
            <person name="Kues U."/>
            <person name="Hibbett D.S."/>
            <person name="Hoffmeister D."/>
            <person name="Hogberg N."/>
            <person name="Martin F."/>
            <person name="Grigoriev I.V."/>
            <person name="Watkinson S.C."/>
        </authorList>
    </citation>
    <scope>NUCLEOTIDE SEQUENCE</scope>
    <source>
        <strain evidence="2">S7.9</strain>
    </source>
</reference>
<dbReference type="EMBL" id="GL945429">
    <property type="protein sequence ID" value="EGO29268.1"/>
    <property type="molecule type" value="Genomic_DNA"/>
</dbReference>
<dbReference type="KEGG" id="sla:SERLADRAFT_412843"/>
<dbReference type="AlphaFoldDB" id="F8NIC2"/>
<evidence type="ECO:0000313" key="2">
    <source>
        <dbReference type="EMBL" id="EGO29268.1"/>
    </source>
</evidence>
<name>F8NIC2_SERL9</name>
<organism>
    <name type="scientific">Serpula lacrymans var. lacrymans (strain S7.9)</name>
    <name type="common">Dry rot fungus</name>
    <dbReference type="NCBI Taxonomy" id="578457"/>
    <lineage>
        <taxon>Eukaryota</taxon>
        <taxon>Fungi</taxon>
        <taxon>Dikarya</taxon>
        <taxon>Basidiomycota</taxon>
        <taxon>Agaricomycotina</taxon>
        <taxon>Agaricomycetes</taxon>
        <taxon>Agaricomycetidae</taxon>
        <taxon>Boletales</taxon>
        <taxon>Coniophorineae</taxon>
        <taxon>Serpulaceae</taxon>
        <taxon>Serpula</taxon>
    </lineage>
</organism>
<dbReference type="HOGENOM" id="CLU_1482852_0_0_1"/>